<evidence type="ECO:0000313" key="2">
    <source>
        <dbReference type="Proteomes" id="UP000054630"/>
    </source>
</evidence>
<evidence type="ECO:0000313" key="1">
    <source>
        <dbReference type="EMBL" id="KRX25391.1"/>
    </source>
</evidence>
<organism evidence="1 2">
    <name type="scientific">Trichinella nelsoni</name>
    <dbReference type="NCBI Taxonomy" id="6336"/>
    <lineage>
        <taxon>Eukaryota</taxon>
        <taxon>Metazoa</taxon>
        <taxon>Ecdysozoa</taxon>
        <taxon>Nematoda</taxon>
        <taxon>Enoplea</taxon>
        <taxon>Dorylaimia</taxon>
        <taxon>Trichinellida</taxon>
        <taxon>Trichinellidae</taxon>
        <taxon>Trichinella</taxon>
    </lineage>
</organism>
<dbReference type="EMBL" id="JYDL01000012">
    <property type="protein sequence ID" value="KRX25391.1"/>
    <property type="molecule type" value="Genomic_DNA"/>
</dbReference>
<gene>
    <name evidence="1" type="ORF">T07_4746</name>
</gene>
<accession>A0A0V0SF04</accession>
<proteinExistence type="predicted"/>
<keyword evidence="2" id="KW-1185">Reference proteome</keyword>
<dbReference type="Proteomes" id="UP000054630">
    <property type="component" value="Unassembled WGS sequence"/>
</dbReference>
<dbReference type="AlphaFoldDB" id="A0A0V0SF04"/>
<protein>
    <submittedName>
        <fullName evidence="1">Uncharacterized protein</fullName>
    </submittedName>
</protein>
<sequence>MHIRFIRHINRFPRKILLDQQVYRVSRAISGFHSVLYPTGLVRDSERFSNNCIAIGNHSIYHDPAHRIRNVINHLTLLIFDFLVSSGCTRFGKKFNSTLEGIARLNRPIPDL</sequence>
<name>A0A0V0SF04_9BILA</name>
<comment type="caution">
    <text evidence="1">The sequence shown here is derived from an EMBL/GenBank/DDBJ whole genome shotgun (WGS) entry which is preliminary data.</text>
</comment>
<reference evidence="1 2" key="1">
    <citation type="submission" date="2015-01" db="EMBL/GenBank/DDBJ databases">
        <title>Evolution of Trichinella species and genotypes.</title>
        <authorList>
            <person name="Korhonen P.K."/>
            <person name="Edoardo P."/>
            <person name="Giuseppe L.R."/>
            <person name="Gasser R.B."/>
        </authorList>
    </citation>
    <scope>NUCLEOTIDE SEQUENCE [LARGE SCALE GENOMIC DNA]</scope>
    <source>
        <strain evidence="1">ISS37</strain>
    </source>
</reference>